<feature type="transmembrane region" description="Helical" evidence="1">
    <location>
        <begin position="21"/>
        <end position="43"/>
    </location>
</feature>
<dbReference type="InterPro" id="IPR019141">
    <property type="entry name" value="DUF2045"/>
</dbReference>
<evidence type="ECO:0000313" key="3">
    <source>
        <dbReference type="Proteomes" id="UP001412067"/>
    </source>
</evidence>
<protein>
    <submittedName>
        <fullName evidence="2">Protein PHLOEM PROTEIN 2-LIKE A10</fullName>
    </submittedName>
</protein>
<reference evidence="2 3" key="1">
    <citation type="journal article" date="2022" name="Nat. Plants">
        <title>Genomes of leafy and leafless Platanthera orchids illuminate the evolution of mycoheterotrophy.</title>
        <authorList>
            <person name="Li M.H."/>
            <person name="Liu K.W."/>
            <person name="Li Z."/>
            <person name="Lu H.C."/>
            <person name="Ye Q.L."/>
            <person name="Zhang D."/>
            <person name="Wang J.Y."/>
            <person name="Li Y.F."/>
            <person name="Zhong Z.M."/>
            <person name="Liu X."/>
            <person name="Yu X."/>
            <person name="Liu D.K."/>
            <person name="Tu X.D."/>
            <person name="Liu B."/>
            <person name="Hao Y."/>
            <person name="Liao X.Y."/>
            <person name="Jiang Y.T."/>
            <person name="Sun W.H."/>
            <person name="Chen J."/>
            <person name="Chen Y.Q."/>
            <person name="Ai Y."/>
            <person name="Zhai J.W."/>
            <person name="Wu S.S."/>
            <person name="Zhou Z."/>
            <person name="Hsiao Y.Y."/>
            <person name="Wu W.L."/>
            <person name="Chen Y.Y."/>
            <person name="Lin Y.F."/>
            <person name="Hsu J.L."/>
            <person name="Li C.Y."/>
            <person name="Wang Z.W."/>
            <person name="Zhao X."/>
            <person name="Zhong W.Y."/>
            <person name="Ma X.K."/>
            <person name="Ma L."/>
            <person name="Huang J."/>
            <person name="Chen G.Z."/>
            <person name="Huang M.Z."/>
            <person name="Huang L."/>
            <person name="Peng D.H."/>
            <person name="Luo Y.B."/>
            <person name="Zou S.Q."/>
            <person name="Chen S.P."/>
            <person name="Lan S."/>
            <person name="Tsai W.C."/>
            <person name="Van de Peer Y."/>
            <person name="Liu Z.J."/>
        </authorList>
    </citation>
    <scope>NUCLEOTIDE SEQUENCE [LARGE SCALE GENOMIC DNA]</scope>
    <source>
        <strain evidence="2">Lor288</strain>
    </source>
</reference>
<proteinExistence type="predicted"/>
<dbReference type="PANTHER" id="PTHR21477:SF12">
    <property type="entry name" value="PROTEIN PHLOEM PROTEIN 2-LIKE A10"/>
    <property type="match status" value="1"/>
</dbReference>
<dbReference type="EMBL" id="JBBWWR010000007">
    <property type="protein sequence ID" value="KAK8964189.1"/>
    <property type="molecule type" value="Genomic_DNA"/>
</dbReference>
<feature type="transmembrane region" description="Helical" evidence="1">
    <location>
        <begin position="90"/>
        <end position="123"/>
    </location>
</feature>
<organism evidence="2 3">
    <name type="scientific">Platanthera guangdongensis</name>
    <dbReference type="NCBI Taxonomy" id="2320717"/>
    <lineage>
        <taxon>Eukaryota</taxon>
        <taxon>Viridiplantae</taxon>
        <taxon>Streptophyta</taxon>
        <taxon>Embryophyta</taxon>
        <taxon>Tracheophyta</taxon>
        <taxon>Spermatophyta</taxon>
        <taxon>Magnoliopsida</taxon>
        <taxon>Liliopsida</taxon>
        <taxon>Asparagales</taxon>
        <taxon>Orchidaceae</taxon>
        <taxon>Orchidoideae</taxon>
        <taxon>Orchideae</taxon>
        <taxon>Orchidinae</taxon>
        <taxon>Platanthera</taxon>
    </lineage>
</organism>
<sequence>MPSYGSYRVYHHPSAEAKRRKLVNIFSALISVGEAVSSSSYAVNLLSSDLNNFLRSNSDEDEIPQSLMQIAKIARSAEFSASISRVSEALTVGICVCVFVFVCFWCFGDCVCVCVCVYMFVFVFVC</sequence>
<comment type="caution">
    <text evidence="2">The sequence shown here is derived from an EMBL/GenBank/DDBJ whole genome shotgun (WGS) entry which is preliminary data.</text>
</comment>
<dbReference type="Proteomes" id="UP001412067">
    <property type="component" value="Unassembled WGS sequence"/>
</dbReference>
<keyword evidence="1" id="KW-0812">Transmembrane</keyword>
<keyword evidence="1" id="KW-1133">Transmembrane helix</keyword>
<evidence type="ECO:0000256" key="1">
    <source>
        <dbReference type="SAM" id="Phobius"/>
    </source>
</evidence>
<keyword evidence="1" id="KW-0472">Membrane</keyword>
<name>A0ABR2MKV3_9ASPA</name>
<dbReference type="PANTHER" id="PTHR21477">
    <property type="entry name" value="ZGC:172139"/>
    <property type="match status" value="1"/>
</dbReference>
<gene>
    <name evidence="2" type="primary">PP2A10</name>
    <name evidence="2" type="ORF">KSP40_PGU012238</name>
</gene>
<evidence type="ECO:0000313" key="2">
    <source>
        <dbReference type="EMBL" id="KAK8964189.1"/>
    </source>
</evidence>
<keyword evidence="3" id="KW-1185">Reference proteome</keyword>
<accession>A0ABR2MKV3</accession>